<gene>
    <name evidence="1" type="ORF">KSF_090100</name>
</gene>
<dbReference type="Proteomes" id="UP000597444">
    <property type="component" value="Unassembled WGS sequence"/>
</dbReference>
<dbReference type="AlphaFoldDB" id="A0A8J3N574"/>
<dbReference type="EMBL" id="BNJK01000002">
    <property type="protein sequence ID" value="GHO98962.1"/>
    <property type="molecule type" value="Genomic_DNA"/>
</dbReference>
<dbReference type="Pfam" id="PF20226">
    <property type="entry name" value="DUF6585"/>
    <property type="match status" value="1"/>
</dbReference>
<organism evidence="1 2">
    <name type="scientific">Reticulibacter mediterranei</name>
    <dbReference type="NCBI Taxonomy" id="2778369"/>
    <lineage>
        <taxon>Bacteria</taxon>
        <taxon>Bacillati</taxon>
        <taxon>Chloroflexota</taxon>
        <taxon>Ktedonobacteria</taxon>
        <taxon>Ktedonobacterales</taxon>
        <taxon>Reticulibacteraceae</taxon>
        <taxon>Reticulibacter</taxon>
    </lineage>
</organism>
<protein>
    <submittedName>
        <fullName evidence="1">Uncharacterized protein</fullName>
    </submittedName>
</protein>
<evidence type="ECO:0000313" key="1">
    <source>
        <dbReference type="EMBL" id="GHO98962.1"/>
    </source>
</evidence>
<sequence>METQSEISTSKDRLPWDQVKSCTIANGRVVVEKQGQQVRWADIAADEFTNLPLLDRLTKQILVSRQ</sequence>
<comment type="caution">
    <text evidence="1">The sequence shown here is derived from an EMBL/GenBank/DDBJ whole genome shotgun (WGS) entry which is preliminary data.</text>
</comment>
<proteinExistence type="predicted"/>
<reference evidence="1" key="1">
    <citation type="submission" date="2020-10" db="EMBL/GenBank/DDBJ databases">
        <title>Taxonomic study of unclassified bacteria belonging to the class Ktedonobacteria.</title>
        <authorList>
            <person name="Yabe S."/>
            <person name="Wang C.M."/>
            <person name="Zheng Y."/>
            <person name="Sakai Y."/>
            <person name="Cavaletti L."/>
            <person name="Monciardini P."/>
            <person name="Donadio S."/>
        </authorList>
    </citation>
    <scope>NUCLEOTIDE SEQUENCE</scope>
    <source>
        <strain evidence="1">ID150040</strain>
    </source>
</reference>
<dbReference type="RefSeq" id="WP_220209629.1">
    <property type="nucleotide sequence ID" value="NZ_BNJK01000002.1"/>
</dbReference>
<keyword evidence="2" id="KW-1185">Reference proteome</keyword>
<accession>A0A8J3N574</accession>
<name>A0A8J3N574_9CHLR</name>
<evidence type="ECO:0000313" key="2">
    <source>
        <dbReference type="Proteomes" id="UP000597444"/>
    </source>
</evidence>
<dbReference type="InterPro" id="IPR046492">
    <property type="entry name" value="DUF6585"/>
</dbReference>